<reference evidence="1" key="1">
    <citation type="submission" date="2018-05" db="EMBL/GenBank/DDBJ databases">
        <authorList>
            <person name="Lanie J.A."/>
            <person name="Ng W.-L."/>
            <person name="Kazmierczak K.M."/>
            <person name="Andrzejewski T.M."/>
            <person name="Davidsen T.M."/>
            <person name="Wayne K.J."/>
            <person name="Tettelin H."/>
            <person name="Glass J.I."/>
            <person name="Rusch D."/>
            <person name="Podicherti R."/>
            <person name="Tsui H.-C.T."/>
            <person name="Winkler M.E."/>
        </authorList>
    </citation>
    <scope>NUCLEOTIDE SEQUENCE</scope>
</reference>
<dbReference type="Gene3D" id="1.10.287.1060">
    <property type="entry name" value="ESAT-6-like"/>
    <property type="match status" value="1"/>
</dbReference>
<proteinExistence type="predicted"/>
<accession>A0A382KMT9</accession>
<evidence type="ECO:0000313" key="1">
    <source>
        <dbReference type="EMBL" id="SVC25828.1"/>
    </source>
</evidence>
<protein>
    <recommendedName>
        <fullName evidence="2">Terminase small subunit</fullName>
    </recommendedName>
</protein>
<dbReference type="AlphaFoldDB" id="A0A382KMT9"/>
<evidence type="ECO:0008006" key="2">
    <source>
        <dbReference type="Google" id="ProtNLM"/>
    </source>
</evidence>
<sequence>MSKVDEKLDELLGIKGEIVEVEKNLPTIQHNNKSQEQTSDYKYSREVFYGLVERGQDAIEGILDIARESEHPRVYEVAGQLIKTVSETTEKLIDLQAKMKELDKDNTMPNKVNNNLFVGSSTELQRILKDHAQK</sequence>
<name>A0A382KMT9_9ZZZZ</name>
<dbReference type="EMBL" id="UINC01081708">
    <property type="protein sequence ID" value="SVC25828.1"/>
    <property type="molecule type" value="Genomic_DNA"/>
</dbReference>
<organism evidence="1">
    <name type="scientific">marine metagenome</name>
    <dbReference type="NCBI Taxonomy" id="408172"/>
    <lineage>
        <taxon>unclassified sequences</taxon>
        <taxon>metagenomes</taxon>
        <taxon>ecological metagenomes</taxon>
    </lineage>
</organism>
<gene>
    <name evidence="1" type="ORF">METZ01_LOCUS278682</name>
</gene>